<dbReference type="Proteomes" id="UP001287445">
    <property type="component" value="Unassembled WGS sequence"/>
</dbReference>
<accession>A0AAJ2R4N6</accession>
<sequence length="58" mass="6537">MTTQAHPTRHRSATVEPLMYSKRIPLGLTGEELERAWADAQHEGRIVLGQPDTAAERR</sequence>
<evidence type="ECO:0000313" key="2">
    <source>
        <dbReference type="Proteomes" id="UP001287445"/>
    </source>
</evidence>
<dbReference type="EMBL" id="JAWWMZ010000027">
    <property type="protein sequence ID" value="MDX4958189.1"/>
    <property type="molecule type" value="Genomic_DNA"/>
</dbReference>
<evidence type="ECO:0000313" key="1">
    <source>
        <dbReference type="EMBL" id="MDX4958189.1"/>
    </source>
</evidence>
<comment type="caution">
    <text evidence="1">The sequence shown here is derived from an EMBL/GenBank/DDBJ whole genome shotgun (WGS) entry which is preliminary data.</text>
</comment>
<name>A0AAJ2R4N6_DELAC</name>
<proteinExistence type="predicted"/>
<gene>
    <name evidence="1" type="ORF">SGN30_32605</name>
</gene>
<reference evidence="1" key="1">
    <citation type="submission" date="2023-11" db="EMBL/GenBank/DDBJ databases">
        <title>Identification and selenium tolerance of Delftia acidovorans R3-25.</title>
        <authorList>
            <person name="Zhang S."/>
            <person name="Liu Y."/>
            <person name="Guo Y."/>
        </authorList>
    </citation>
    <scope>NUCLEOTIDE SEQUENCE</scope>
    <source>
        <strain evidence="1">R3-25</strain>
    </source>
</reference>
<dbReference type="RefSeq" id="WP_170962072.1">
    <property type="nucleotide sequence ID" value="NZ_JAWWMZ010000027.1"/>
</dbReference>
<organism evidence="1 2">
    <name type="scientific">Delftia acidovorans</name>
    <name type="common">Pseudomonas acidovorans</name>
    <name type="synonym">Comamonas acidovorans</name>
    <dbReference type="NCBI Taxonomy" id="80866"/>
    <lineage>
        <taxon>Bacteria</taxon>
        <taxon>Pseudomonadati</taxon>
        <taxon>Pseudomonadota</taxon>
        <taxon>Betaproteobacteria</taxon>
        <taxon>Burkholderiales</taxon>
        <taxon>Comamonadaceae</taxon>
        <taxon>Delftia</taxon>
    </lineage>
</organism>
<dbReference type="AlphaFoldDB" id="A0AAJ2R4N6"/>
<protein>
    <submittedName>
        <fullName evidence="1">Uncharacterized protein</fullName>
    </submittedName>
</protein>